<comment type="caution">
    <text evidence="1">The sequence shown here is derived from an EMBL/GenBank/DDBJ whole genome shotgun (WGS) entry which is preliminary data.</text>
</comment>
<reference evidence="2" key="1">
    <citation type="journal article" date="2018" name="BMC Genomics">
        <title>Genomic insights into host adaptation between the wheat stripe rust pathogen (Puccinia striiformis f. sp. tritici) and the barley stripe rust pathogen (Puccinia striiformis f. sp. hordei).</title>
        <authorList>
            <person name="Xia C."/>
            <person name="Wang M."/>
            <person name="Yin C."/>
            <person name="Cornejo O.E."/>
            <person name="Hulbert S.H."/>
            <person name="Chen X."/>
        </authorList>
    </citation>
    <scope>NUCLEOTIDE SEQUENCE [LARGE SCALE GENOMIC DNA]</scope>
    <source>
        <strain evidence="2">93-210</strain>
    </source>
</reference>
<evidence type="ECO:0000313" key="2">
    <source>
        <dbReference type="Proteomes" id="UP001060170"/>
    </source>
</evidence>
<name>A0ACC0EWQ8_9BASI</name>
<protein>
    <submittedName>
        <fullName evidence="1">Uncharacterized protein</fullName>
    </submittedName>
</protein>
<evidence type="ECO:0000313" key="1">
    <source>
        <dbReference type="EMBL" id="KAI7961249.1"/>
    </source>
</evidence>
<dbReference type="Proteomes" id="UP001060170">
    <property type="component" value="Chromosome 2"/>
</dbReference>
<proteinExistence type="predicted"/>
<keyword evidence="2" id="KW-1185">Reference proteome</keyword>
<reference evidence="1 2" key="3">
    <citation type="journal article" date="2022" name="Microbiol. Spectr.">
        <title>Folding features and dynamics of 3D genome architecture in plant fungal pathogens.</title>
        <authorList>
            <person name="Xia C."/>
        </authorList>
    </citation>
    <scope>NUCLEOTIDE SEQUENCE [LARGE SCALE GENOMIC DNA]</scope>
    <source>
        <strain evidence="1 2">93-210</strain>
    </source>
</reference>
<sequence>MRRAGQSSSSGFSDLPFPFDSLGWGLPVPIGARGWSALAGDDGIDGLVDVKVGPSWLVGSDFGSGYAGDELSLPLRKKLEVSKGEREDPENDLLKQEFKAVICCTTGMDQLFTRVQQQQQHIPHLT</sequence>
<dbReference type="EMBL" id="CM045866">
    <property type="protein sequence ID" value="KAI7961249.1"/>
    <property type="molecule type" value="Genomic_DNA"/>
</dbReference>
<accession>A0ACC0EWQ8</accession>
<reference evidence="2" key="2">
    <citation type="journal article" date="2018" name="Mol. Plant Microbe Interact.">
        <title>Genome sequence resources for the wheat stripe rust pathogen (Puccinia striiformis f. sp. tritici) and the barley stripe rust pathogen (Puccinia striiformis f. sp. hordei).</title>
        <authorList>
            <person name="Xia C."/>
            <person name="Wang M."/>
            <person name="Yin C."/>
            <person name="Cornejo O.E."/>
            <person name="Hulbert S.H."/>
            <person name="Chen X."/>
        </authorList>
    </citation>
    <scope>NUCLEOTIDE SEQUENCE [LARGE SCALE GENOMIC DNA]</scope>
    <source>
        <strain evidence="2">93-210</strain>
    </source>
</reference>
<gene>
    <name evidence="1" type="ORF">MJO28_001738</name>
</gene>
<organism evidence="1 2">
    <name type="scientific">Puccinia striiformis f. sp. tritici</name>
    <dbReference type="NCBI Taxonomy" id="168172"/>
    <lineage>
        <taxon>Eukaryota</taxon>
        <taxon>Fungi</taxon>
        <taxon>Dikarya</taxon>
        <taxon>Basidiomycota</taxon>
        <taxon>Pucciniomycotina</taxon>
        <taxon>Pucciniomycetes</taxon>
        <taxon>Pucciniales</taxon>
        <taxon>Pucciniaceae</taxon>
        <taxon>Puccinia</taxon>
    </lineage>
</organism>